<evidence type="ECO:0000313" key="1">
    <source>
        <dbReference type="EMBL" id="KAI8523237.1"/>
    </source>
</evidence>
<name>A0ACC0L3X0_RHOML</name>
<dbReference type="Proteomes" id="UP001062846">
    <property type="component" value="Chromosome 13"/>
</dbReference>
<proteinExistence type="predicted"/>
<protein>
    <submittedName>
        <fullName evidence="1">Uncharacterized protein</fullName>
    </submittedName>
</protein>
<reference evidence="1" key="1">
    <citation type="submission" date="2022-02" db="EMBL/GenBank/DDBJ databases">
        <title>Plant Genome Project.</title>
        <authorList>
            <person name="Zhang R.-G."/>
        </authorList>
    </citation>
    <scope>NUCLEOTIDE SEQUENCE</scope>
    <source>
        <strain evidence="1">AT1</strain>
    </source>
</reference>
<organism evidence="1 2">
    <name type="scientific">Rhododendron molle</name>
    <name type="common">Chinese azalea</name>
    <name type="synonym">Azalea mollis</name>
    <dbReference type="NCBI Taxonomy" id="49168"/>
    <lineage>
        <taxon>Eukaryota</taxon>
        <taxon>Viridiplantae</taxon>
        <taxon>Streptophyta</taxon>
        <taxon>Embryophyta</taxon>
        <taxon>Tracheophyta</taxon>
        <taxon>Spermatophyta</taxon>
        <taxon>Magnoliopsida</taxon>
        <taxon>eudicotyledons</taxon>
        <taxon>Gunneridae</taxon>
        <taxon>Pentapetalae</taxon>
        <taxon>asterids</taxon>
        <taxon>Ericales</taxon>
        <taxon>Ericaceae</taxon>
        <taxon>Ericoideae</taxon>
        <taxon>Rhodoreae</taxon>
        <taxon>Rhododendron</taxon>
    </lineage>
</organism>
<evidence type="ECO:0000313" key="2">
    <source>
        <dbReference type="Proteomes" id="UP001062846"/>
    </source>
</evidence>
<comment type="caution">
    <text evidence="1">The sequence shown here is derived from an EMBL/GenBank/DDBJ whole genome shotgun (WGS) entry which is preliminary data.</text>
</comment>
<keyword evidence="2" id="KW-1185">Reference proteome</keyword>
<gene>
    <name evidence="1" type="ORF">RHMOL_Rhmol13G0057800</name>
</gene>
<accession>A0ACC0L3X0</accession>
<dbReference type="EMBL" id="CM046400">
    <property type="protein sequence ID" value="KAI8523237.1"/>
    <property type="molecule type" value="Genomic_DNA"/>
</dbReference>
<sequence>MRLFFRGTHLLLFDGKPQFVNMSLSCVVRFLSDEGVVVCMYFGNSCGSGGGSGNATMPTSQPSSSTPSTQKSAT</sequence>